<comment type="similarity">
    <text evidence="9">Belongs to the peroxidase family.</text>
</comment>
<keyword evidence="3" id="KW-0479">Metal-binding</keyword>
<evidence type="ECO:0000256" key="7">
    <source>
        <dbReference type="ARBA" id="ARBA00023004"/>
    </source>
</evidence>
<proteinExistence type="inferred from homology"/>
<feature type="transmembrane region" description="Helical" evidence="10">
    <location>
        <begin position="245"/>
        <end position="268"/>
    </location>
</feature>
<keyword evidence="13" id="KW-1185">Reference proteome</keyword>
<dbReference type="InterPro" id="IPR010255">
    <property type="entry name" value="Haem_peroxidase_sf"/>
</dbReference>
<dbReference type="Gene3D" id="1.10.420.10">
    <property type="entry name" value="Peroxidase, domain 2"/>
    <property type="match status" value="1"/>
</dbReference>
<comment type="caution">
    <text evidence="12">The sequence shown here is derived from an EMBL/GenBank/DDBJ whole genome shotgun (WGS) entry which is preliminary data.</text>
</comment>
<evidence type="ECO:0000256" key="3">
    <source>
        <dbReference type="ARBA" id="ARBA00022723"/>
    </source>
</evidence>
<accession>A0AAP0GCW4</accession>
<dbReference type="PRINTS" id="PR00459">
    <property type="entry name" value="ASPEROXIDASE"/>
</dbReference>
<evidence type="ECO:0000259" key="11">
    <source>
        <dbReference type="PROSITE" id="PS50873"/>
    </source>
</evidence>
<evidence type="ECO:0000256" key="8">
    <source>
        <dbReference type="ARBA" id="ARBA00047994"/>
    </source>
</evidence>
<dbReference type="PROSITE" id="PS50873">
    <property type="entry name" value="PEROXIDASE_4"/>
    <property type="match status" value="1"/>
</dbReference>
<evidence type="ECO:0000313" key="13">
    <source>
        <dbReference type="Proteomes" id="UP001418222"/>
    </source>
</evidence>
<dbReference type="InterPro" id="IPR002016">
    <property type="entry name" value="Haem_peroxidase"/>
</dbReference>
<comment type="catalytic activity">
    <reaction evidence="8">
        <text>L-ascorbate + H2O2 = L-dehydroascorbate + 2 H2O</text>
        <dbReference type="Rhea" id="RHEA:22996"/>
        <dbReference type="ChEBI" id="CHEBI:15377"/>
        <dbReference type="ChEBI" id="CHEBI:16240"/>
        <dbReference type="ChEBI" id="CHEBI:38290"/>
        <dbReference type="ChEBI" id="CHEBI:58539"/>
        <dbReference type="EC" id="1.11.1.11"/>
    </reaction>
</comment>
<dbReference type="AlphaFoldDB" id="A0AAP0GCW4"/>
<keyword evidence="6" id="KW-0560">Oxidoreductase</keyword>
<dbReference type="PANTHER" id="PTHR31356:SF36">
    <property type="entry name" value="L-ASCORBATE PEROXIDASE 3"/>
    <property type="match status" value="1"/>
</dbReference>
<dbReference type="GO" id="GO:0034599">
    <property type="term" value="P:cellular response to oxidative stress"/>
    <property type="evidence" value="ECO:0007669"/>
    <property type="project" value="InterPro"/>
</dbReference>
<dbReference type="PRINTS" id="PR00458">
    <property type="entry name" value="PEROXIDASE"/>
</dbReference>
<keyword evidence="10" id="KW-1133">Transmembrane helix</keyword>
<dbReference type="PANTHER" id="PTHR31356">
    <property type="entry name" value="THYLAKOID LUMENAL 29 KDA PROTEIN, CHLOROPLASTIC-RELATED"/>
    <property type="match status" value="1"/>
</dbReference>
<dbReference type="GO" id="GO:0016688">
    <property type="term" value="F:L-ascorbate peroxidase activity"/>
    <property type="evidence" value="ECO:0007669"/>
    <property type="project" value="UniProtKB-EC"/>
</dbReference>
<sequence length="278" mass="30916">MAGPVVDGEYLKEIERARADLRALISSKNCAFSMLRLAWNDAGKYDKTTKTCGPNGSIIFEEKDGERYNADLVASIDLLEPIKEEHRRITYADLFQLAGVVAIEVTGGPSIDFSPGRRDSIVWPKKGRLSIGEEVTWRSIFYPLGLSDKDIVALSGVYCLAKAGVPLKFDNFFFIELLIGDSLGILKNTVDKDMVKDPVFRPYIELYAKDKDAFLRDYAESHKKFSEVGFVPPSISKGAKVDVSFTLGFTLLTHSVVGVAAVAVMVFLRHVYVFSRKK</sequence>
<dbReference type="GO" id="GO:0000302">
    <property type="term" value="P:response to reactive oxygen species"/>
    <property type="evidence" value="ECO:0007669"/>
    <property type="project" value="TreeGrafter"/>
</dbReference>
<organism evidence="12 13">
    <name type="scientific">Platanthera zijinensis</name>
    <dbReference type="NCBI Taxonomy" id="2320716"/>
    <lineage>
        <taxon>Eukaryota</taxon>
        <taxon>Viridiplantae</taxon>
        <taxon>Streptophyta</taxon>
        <taxon>Embryophyta</taxon>
        <taxon>Tracheophyta</taxon>
        <taxon>Spermatophyta</taxon>
        <taxon>Magnoliopsida</taxon>
        <taxon>Liliopsida</taxon>
        <taxon>Asparagales</taxon>
        <taxon>Orchidaceae</taxon>
        <taxon>Orchidoideae</taxon>
        <taxon>Orchideae</taxon>
        <taxon>Orchidinae</taxon>
        <taxon>Platanthera</taxon>
    </lineage>
</organism>
<protein>
    <submittedName>
        <fullName evidence="12">L-ascorbate peroxidase 3</fullName>
    </submittedName>
</protein>
<dbReference type="SUPFAM" id="SSF48113">
    <property type="entry name" value="Heme-dependent peroxidases"/>
    <property type="match status" value="1"/>
</dbReference>
<evidence type="ECO:0000256" key="6">
    <source>
        <dbReference type="ARBA" id="ARBA00023002"/>
    </source>
</evidence>
<evidence type="ECO:0000256" key="4">
    <source>
        <dbReference type="ARBA" id="ARBA00022837"/>
    </source>
</evidence>
<keyword evidence="2" id="KW-0349">Heme</keyword>
<keyword evidence="4" id="KW-0106">Calcium</keyword>
<keyword evidence="1 12" id="KW-0575">Peroxidase</keyword>
<reference evidence="12 13" key="1">
    <citation type="journal article" date="2022" name="Nat. Plants">
        <title>Genomes of leafy and leafless Platanthera orchids illuminate the evolution of mycoheterotrophy.</title>
        <authorList>
            <person name="Li M.H."/>
            <person name="Liu K.W."/>
            <person name="Li Z."/>
            <person name="Lu H.C."/>
            <person name="Ye Q.L."/>
            <person name="Zhang D."/>
            <person name="Wang J.Y."/>
            <person name="Li Y.F."/>
            <person name="Zhong Z.M."/>
            <person name="Liu X."/>
            <person name="Yu X."/>
            <person name="Liu D.K."/>
            <person name="Tu X.D."/>
            <person name="Liu B."/>
            <person name="Hao Y."/>
            <person name="Liao X.Y."/>
            <person name="Jiang Y.T."/>
            <person name="Sun W.H."/>
            <person name="Chen J."/>
            <person name="Chen Y.Q."/>
            <person name="Ai Y."/>
            <person name="Zhai J.W."/>
            <person name="Wu S.S."/>
            <person name="Zhou Z."/>
            <person name="Hsiao Y.Y."/>
            <person name="Wu W.L."/>
            <person name="Chen Y.Y."/>
            <person name="Lin Y.F."/>
            <person name="Hsu J.L."/>
            <person name="Li C.Y."/>
            <person name="Wang Z.W."/>
            <person name="Zhao X."/>
            <person name="Zhong W.Y."/>
            <person name="Ma X.K."/>
            <person name="Ma L."/>
            <person name="Huang J."/>
            <person name="Chen G.Z."/>
            <person name="Huang M.Z."/>
            <person name="Huang L."/>
            <person name="Peng D.H."/>
            <person name="Luo Y.B."/>
            <person name="Zou S.Q."/>
            <person name="Chen S.P."/>
            <person name="Lan S."/>
            <person name="Tsai W.C."/>
            <person name="Van de Peer Y."/>
            <person name="Liu Z.J."/>
        </authorList>
    </citation>
    <scope>NUCLEOTIDE SEQUENCE [LARGE SCALE GENOMIC DNA]</scope>
    <source>
        <strain evidence="12">Lor287</strain>
    </source>
</reference>
<dbReference type="Proteomes" id="UP001418222">
    <property type="component" value="Unassembled WGS sequence"/>
</dbReference>
<evidence type="ECO:0000256" key="10">
    <source>
        <dbReference type="SAM" id="Phobius"/>
    </source>
</evidence>
<gene>
    <name evidence="12" type="primary">APX3</name>
    <name evidence="12" type="ORF">KSP39_PZI003632</name>
</gene>
<evidence type="ECO:0000256" key="2">
    <source>
        <dbReference type="ARBA" id="ARBA00022617"/>
    </source>
</evidence>
<name>A0AAP0GCW4_9ASPA</name>
<dbReference type="GO" id="GO:0009507">
    <property type="term" value="C:chloroplast"/>
    <property type="evidence" value="ECO:0007669"/>
    <property type="project" value="TreeGrafter"/>
</dbReference>
<dbReference type="Pfam" id="PF00141">
    <property type="entry name" value="peroxidase"/>
    <property type="match status" value="1"/>
</dbReference>
<evidence type="ECO:0000256" key="1">
    <source>
        <dbReference type="ARBA" id="ARBA00022559"/>
    </source>
</evidence>
<feature type="domain" description="Plant heme peroxidase family profile" evidence="11">
    <location>
        <begin position="28"/>
        <end position="248"/>
    </location>
</feature>
<keyword evidence="10" id="KW-0472">Membrane</keyword>
<dbReference type="Gene3D" id="1.10.520.10">
    <property type="match status" value="1"/>
</dbReference>
<dbReference type="InterPro" id="IPR044831">
    <property type="entry name" value="Ccp1-like"/>
</dbReference>
<dbReference type="GO" id="GO:0020037">
    <property type="term" value="F:heme binding"/>
    <property type="evidence" value="ECO:0007669"/>
    <property type="project" value="InterPro"/>
</dbReference>
<dbReference type="EMBL" id="JBBWWQ010000003">
    <property type="protein sequence ID" value="KAK8951822.1"/>
    <property type="molecule type" value="Genomic_DNA"/>
</dbReference>
<dbReference type="GO" id="GO:0042744">
    <property type="term" value="P:hydrogen peroxide catabolic process"/>
    <property type="evidence" value="ECO:0007669"/>
    <property type="project" value="TreeGrafter"/>
</dbReference>
<dbReference type="InterPro" id="IPR002207">
    <property type="entry name" value="Peroxidase_I"/>
</dbReference>
<evidence type="ECO:0000256" key="9">
    <source>
        <dbReference type="RuleBase" id="RU004241"/>
    </source>
</evidence>
<keyword evidence="5" id="KW-0630">Potassium</keyword>
<keyword evidence="7" id="KW-0408">Iron</keyword>
<dbReference type="GO" id="GO:0046872">
    <property type="term" value="F:metal ion binding"/>
    <property type="evidence" value="ECO:0007669"/>
    <property type="project" value="UniProtKB-KW"/>
</dbReference>
<keyword evidence="10" id="KW-0812">Transmembrane</keyword>
<evidence type="ECO:0000313" key="12">
    <source>
        <dbReference type="EMBL" id="KAK8951822.1"/>
    </source>
</evidence>
<evidence type="ECO:0000256" key="5">
    <source>
        <dbReference type="ARBA" id="ARBA00022958"/>
    </source>
</evidence>